<sequence>MWEDINVRQYDSSTDQDDGRGKIYAHLRASNTKILLVTALNAIPHLEDSTLEANIYLELYGQERERTLRWGCVEADVSIMFPWNMPRFESLKAQHRNTGDVDVWFANKRIEIESKLHTTLSLISSNASDLDLMVSAETVAQVSMQSPFYSHVALTTWASFFRPEVFFTPRDTFVQQTKTLQTLTGYFPYANGTEPESPFPRVTVNGEQASFALTSPSLPSFLHSRTGRARLKIAQTNK</sequence>
<dbReference type="EMBL" id="KV442047">
    <property type="protein sequence ID" value="OAQ28564.1"/>
    <property type="molecule type" value="Genomic_DNA"/>
</dbReference>
<dbReference type="OrthoDB" id="2445598at2759"/>
<gene>
    <name evidence="1" type="ORF">K457DRAFT_126610</name>
</gene>
<protein>
    <submittedName>
        <fullName evidence="1">Uncharacterized protein</fullName>
    </submittedName>
</protein>
<evidence type="ECO:0000313" key="2">
    <source>
        <dbReference type="Proteomes" id="UP000078512"/>
    </source>
</evidence>
<organism evidence="1 2">
    <name type="scientific">Linnemannia elongata AG-77</name>
    <dbReference type="NCBI Taxonomy" id="1314771"/>
    <lineage>
        <taxon>Eukaryota</taxon>
        <taxon>Fungi</taxon>
        <taxon>Fungi incertae sedis</taxon>
        <taxon>Mucoromycota</taxon>
        <taxon>Mortierellomycotina</taxon>
        <taxon>Mortierellomycetes</taxon>
        <taxon>Mortierellales</taxon>
        <taxon>Mortierellaceae</taxon>
        <taxon>Linnemannia</taxon>
    </lineage>
</organism>
<dbReference type="Proteomes" id="UP000078512">
    <property type="component" value="Unassembled WGS sequence"/>
</dbReference>
<accession>A0A197JWA8</accession>
<proteinExistence type="predicted"/>
<name>A0A197JWA8_9FUNG</name>
<keyword evidence="2" id="KW-1185">Reference proteome</keyword>
<dbReference type="AlphaFoldDB" id="A0A197JWA8"/>
<evidence type="ECO:0000313" key="1">
    <source>
        <dbReference type="EMBL" id="OAQ28564.1"/>
    </source>
</evidence>
<reference evidence="1 2" key="1">
    <citation type="submission" date="2016-05" db="EMBL/GenBank/DDBJ databases">
        <title>Genome sequencing reveals origins of a unique bacterial endosymbiosis in the earliest lineages of terrestrial Fungi.</title>
        <authorList>
            <consortium name="DOE Joint Genome Institute"/>
            <person name="Uehling J."/>
            <person name="Gryganskyi A."/>
            <person name="Hameed K."/>
            <person name="Tschaplinski T."/>
            <person name="Misztal P."/>
            <person name="Wu S."/>
            <person name="Desiro A."/>
            <person name="Vande Pol N."/>
            <person name="Du Z.-Y."/>
            <person name="Zienkiewicz A."/>
            <person name="Zienkiewicz K."/>
            <person name="Morin E."/>
            <person name="Tisserant E."/>
            <person name="Splivallo R."/>
            <person name="Hainaut M."/>
            <person name="Henrissat B."/>
            <person name="Ohm R."/>
            <person name="Kuo A."/>
            <person name="Yan J."/>
            <person name="Lipzen A."/>
            <person name="Nolan M."/>
            <person name="Labutti K."/>
            <person name="Barry K."/>
            <person name="Goldstein A."/>
            <person name="Labbe J."/>
            <person name="Schadt C."/>
            <person name="Tuskan G."/>
            <person name="Grigoriev I."/>
            <person name="Martin F."/>
            <person name="Vilgalys R."/>
            <person name="Bonito G."/>
        </authorList>
    </citation>
    <scope>NUCLEOTIDE SEQUENCE [LARGE SCALE GENOMIC DNA]</scope>
    <source>
        <strain evidence="1 2">AG-77</strain>
    </source>
</reference>